<sequence>MLQFKLKRFLSINPHHYLFVTLIISLFFTTVSNIALWRHFYKIVTNGDNLSLSFIITAPITIFLLMYAIFLILFSWKFVLKPACTLLFISCAGATYAAIQYGIIFDSDMLTNFLETNLNEAKSYISLYSIGAILILGVIPSILLWRFKVYYPNFIKSQLQRIAVTALVLVIAGISVIIYYQQYSFIGRNNRTLNKEILPVSYVHTTINYVKHRYFEKEMPYVAMGENAHKVTTTSKPKLMFLVLGETARAQNFSALGYNRNTNFYTNKENVISFANVSSCGTSTAYSVPCMFSNMPRKKYTAKRAENREGILDVLQKAGVNITWLDNDSGCKGVCDRVKNIRIEPTDKVHCDGSTCKDEIFLNYAKKLSENVKEDTLIAFHLIGSHGPRYYERYPKKFRKYTPDCNRPDVENCSLEEVRNAYDNTIAYTDYVIYELINILETHMKTNDTMLLYISDHGESLGENNLYLHGTPYAIAPKEQTRIPMQLWIPDKSADSMRLNKKCIREKAKLLSFSHDNFFHSLMGLLQVRSAEYRKNLDIFSSCFTKS</sequence>
<reference evidence="11 12" key="1">
    <citation type="submission" date="2011-01" db="EMBL/GenBank/DDBJ databases">
        <authorList>
            <person name="Weinstock G."/>
            <person name="Sodergren E."/>
            <person name="Clifton S."/>
            <person name="Fulton L."/>
            <person name="Fulton B."/>
            <person name="Courtney L."/>
            <person name="Fronick C."/>
            <person name="Harrison M."/>
            <person name="Strong C."/>
            <person name="Farmer C."/>
            <person name="Delahaunty K."/>
            <person name="Markovic C."/>
            <person name="Hall O."/>
            <person name="Minx P."/>
            <person name="Tomlinson C."/>
            <person name="Mitreva M."/>
            <person name="Hou S."/>
            <person name="Chen J."/>
            <person name="Wollam A."/>
            <person name="Pepin K.H."/>
            <person name="Johnson M."/>
            <person name="Bhonagiri V."/>
            <person name="Zhang X."/>
            <person name="Suruliraj S."/>
            <person name="Warren W."/>
            <person name="Chinwalla A."/>
            <person name="Mardis E.R."/>
            <person name="Wilson R.K."/>
        </authorList>
    </citation>
    <scope>NUCLEOTIDE SEQUENCE [LARGE SCALE GENOMIC DNA]</scope>
    <source>
        <strain evidence="12">DSM 22608 / JCM 16073 / KCTC 15190 / YIT 12066</strain>
    </source>
</reference>
<evidence type="ECO:0000259" key="9">
    <source>
        <dbReference type="Pfam" id="PF00884"/>
    </source>
</evidence>
<evidence type="ECO:0000256" key="3">
    <source>
        <dbReference type="ARBA" id="ARBA00022519"/>
    </source>
</evidence>
<protein>
    <submittedName>
        <fullName evidence="11">Arylsulfatase</fullName>
        <ecNumber evidence="11">3.1.6.-</ecNumber>
    </submittedName>
</protein>
<dbReference type="eggNOG" id="COG2194">
    <property type="taxonomic scope" value="Bacteria"/>
</dbReference>
<dbReference type="InterPro" id="IPR017850">
    <property type="entry name" value="Alkaline_phosphatase_core_sf"/>
</dbReference>
<dbReference type="NCBIfam" id="NF028537">
    <property type="entry name" value="P_eth_NH2_trans"/>
    <property type="match status" value="1"/>
</dbReference>
<dbReference type="EC" id="3.1.6.-" evidence="11"/>
<comment type="caution">
    <text evidence="11">The sequence shown here is derived from an EMBL/GenBank/DDBJ whole genome shotgun (WGS) entry which is preliminary data.</text>
</comment>
<dbReference type="OrthoDB" id="9786870at2"/>
<dbReference type="PANTHER" id="PTHR30443">
    <property type="entry name" value="INNER MEMBRANE PROTEIN"/>
    <property type="match status" value="1"/>
</dbReference>
<dbReference type="HOGENOM" id="CLU_018534_1_0_6"/>
<evidence type="ECO:0000259" key="10">
    <source>
        <dbReference type="Pfam" id="PF08019"/>
    </source>
</evidence>
<name>E8LJQ7_SUCHY</name>
<keyword evidence="11" id="KW-0378">Hydrolase</keyword>
<comment type="subcellular location">
    <subcellularLocation>
        <location evidence="1">Cell inner membrane</location>
        <topology evidence="1">Multi-pass membrane protein</topology>
    </subcellularLocation>
</comment>
<feature type="domain" description="Sulfatase N-terminal" evidence="9">
    <location>
        <begin position="240"/>
        <end position="527"/>
    </location>
</feature>
<evidence type="ECO:0000256" key="5">
    <source>
        <dbReference type="ARBA" id="ARBA00022692"/>
    </source>
</evidence>
<feature type="transmembrane region" description="Helical" evidence="8">
    <location>
        <begin position="125"/>
        <end position="147"/>
    </location>
</feature>
<dbReference type="STRING" id="762983.HMPREF9444_00941"/>
<feature type="transmembrane region" description="Helical" evidence="8">
    <location>
        <begin position="86"/>
        <end position="105"/>
    </location>
</feature>
<dbReference type="CDD" id="cd16017">
    <property type="entry name" value="LptA"/>
    <property type="match status" value="1"/>
</dbReference>
<dbReference type="InterPro" id="IPR012549">
    <property type="entry name" value="EptA-like_N"/>
</dbReference>
<evidence type="ECO:0000256" key="4">
    <source>
        <dbReference type="ARBA" id="ARBA00022679"/>
    </source>
</evidence>
<keyword evidence="2" id="KW-1003">Cell membrane</keyword>
<keyword evidence="4" id="KW-0808">Transferase</keyword>
<dbReference type="SUPFAM" id="SSF53649">
    <property type="entry name" value="Alkaline phosphatase-like"/>
    <property type="match status" value="1"/>
</dbReference>
<dbReference type="AlphaFoldDB" id="E8LJQ7"/>
<evidence type="ECO:0000313" key="11">
    <source>
        <dbReference type="EMBL" id="EFY07231.1"/>
    </source>
</evidence>
<keyword evidence="3" id="KW-0997">Cell inner membrane</keyword>
<dbReference type="Pfam" id="PF08019">
    <property type="entry name" value="EptA_B_N"/>
    <property type="match status" value="1"/>
</dbReference>
<dbReference type="Proteomes" id="UP000018458">
    <property type="component" value="Unassembled WGS sequence"/>
</dbReference>
<feature type="domain" description="Phosphoethanolamine transferase N-terminal" evidence="10">
    <location>
        <begin position="65"/>
        <end position="214"/>
    </location>
</feature>
<evidence type="ECO:0000313" key="12">
    <source>
        <dbReference type="Proteomes" id="UP000018458"/>
    </source>
</evidence>
<dbReference type="GO" id="GO:0016787">
    <property type="term" value="F:hydrolase activity"/>
    <property type="evidence" value="ECO:0007669"/>
    <property type="project" value="UniProtKB-KW"/>
</dbReference>
<dbReference type="InterPro" id="IPR058130">
    <property type="entry name" value="PEA_transf_C"/>
</dbReference>
<dbReference type="InterPro" id="IPR000917">
    <property type="entry name" value="Sulfatase_N"/>
</dbReference>
<dbReference type="Pfam" id="PF00884">
    <property type="entry name" value="Sulfatase"/>
    <property type="match status" value="1"/>
</dbReference>
<evidence type="ECO:0000256" key="1">
    <source>
        <dbReference type="ARBA" id="ARBA00004429"/>
    </source>
</evidence>
<feature type="transmembrane region" description="Helical" evidence="8">
    <location>
        <begin position="159"/>
        <end position="180"/>
    </location>
</feature>
<dbReference type="PANTHER" id="PTHR30443:SF0">
    <property type="entry name" value="PHOSPHOETHANOLAMINE TRANSFERASE EPTA"/>
    <property type="match status" value="1"/>
</dbReference>
<evidence type="ECO:0000256" key="6">
    <source>
        <dbReference type="ARBA" id="ARBA00022989"/>
    </source>
</evidence>
<keyword evidence="6 8" id="KW-1133">Transmembrane helix</keyword>
<evidence type="ECO:0000256" key="7">
    <source>
        <dbReference type="ARBA" id="ARBA00023136"/>
    </source>
</evidence>
<dbReference type="GO" id="GO:0005886">
    <property type="term" value="C:plasma membrane"/>
    <property type="evidence" value="ECO:0007669"/>
    <property type="project" value="UniProtKB-SubCell"/>
</dbReference>
<dbReference type="InterPro" id="IPR040423">
    <property type="entry name" value="PEA_transferase"/>
</dbReference>
<organism evidence="11 12">
    <name type="scientific">Succinatimonas hippei (strain DSM 22608 / JCM 16073 / KCTC 15190 / YIT 12066)</name>
    <dbReference type="NCBI Taxonomy" id="762983"/>
    <lineage>
        <taxon>Bacteria</taxon>
        <taxon>Pseudomonadati</taxon>
        <taxon>Pseudomonadota</taxon>
        <taxon>Gammaproteobacteria</taxon>
        <taxon>Aeromonadales</taxon>
        <taxon>Succinivibrionaceae</taxon>
        <taxon>Succinatimonas</taxon>
    </lineage>
</organism>
<dbReference type="Gene3D" id="3.40.720.10">
    <property type="entry name" value="Alkaline Phosphatase, subunit A"/>
    <property type="match status" value="1"/>
</dbReference>
<dbReference type="GO" id="GO:0009244">
    <property type="term" value="P:lipopolysaccharide core region biosynthetic process"/>
    <property type="evidence" value="ECO:0007669"/>
    <property type="project" value="TreeGrafter"/>
</dbReference>
<dbReference type="EMBL" id="AEVO01000045">
    <property type="protein sequence ID" value="EFY07231.1"/>
    <property type="molecule type" value="Genomic_DNA"/>
</dbReference>
<keyword evidence="7 8" id="KW-0472">Membrane</keyword>
<keyword evidence="5 8" id="KW-0812">Transmembrane</keyword>
<feature type="transmembrane region" description="Helical" evidence="8">
    <location>
        <begin position="16"/>
        <end position="40"/>
    </location>
</feature>
<evidence type="ECO:0000256" key="2">
    <source>
        <dbReference type="ARBA" id="ARBA00022475"/>
    </source>
</evidence>
<dbReference type="GO" id="GO:0016776">
    <property type="term" value="F:phosphotransferase activity, phosphate group as acceptor"/>
    <property type="evidence" value="ECO:0007669"/>
    <property type="project" value="TreeGrafter"/>
</dbReference>
<accession>E8LJQ7</accession>
<keyword evidence="12" id="KW-1185">Reference proteome</keyword>
<dbReference type="RefSeq" id="WP_009143145.1">
    <property type="nucleotide sequence ID" value="NZ_GL830982.1"/>
</dbReference>
<proteinExistence type="predicted"/>
<feature type="transmembrane region" description="Helical" evidence="8">
    <location>
        <begin position="52"/>
        <end position="74"/>
    </location>
</feature>
<gene>
    <name evidence="11" type="ORF">HMPREF9444_00941</name>
</gene>
<evidence type="ECO:0000256" key="8">
    <source>
        <dbReference type="SAM" id="Phobius"/>
    </source>
</evidence>